<name>A0ABT0Y851_9ACTN</name>
<protein>
    <submittedName>
        <fullName evidence="1">Uncharacterized protein</fullName>
    </submittedName>
</protein>
<dbReference type="RefSeq" id="WP_251801933.1">
    <property type="nucleotide sequence ID" value="NZ_JAMQOL010000047.1"/>
</dbReference>
<dbReference type="EMBL" id="JAMQOL010000047">
    <property type="protein sequence ID" value="MCM4082213.1"/>
    <property type="molecule type" value="Genomic_DNA"/>
</dbReference>
<evidence type="ECO:0000313" key="2">
    <source>
        <dbReference type="Proteomes" id="UP001523216"/>
    </source>
</evidence>
<reference evidence="1 2" key="1">
    <citation type="submission" date="2022-06" db="EMBL/GenBank/DDBJ databases">
        <title>Actinoplanes abujensis sp. nov., isolated from Nigerian arid soil.</title>
        <authorList>
            <person name="Ding P."/>
        </authorList>
    </citation>
    <scope>NUCLEOTIDE SEQUENCE [LARGE SCALE GENOMIC DNA]</scope>
    <source>
        <strain evidence="2">TRM88002</strain>
    </source>
</reference>
<dbReference type="Proteomes" id="UP001523216">
    <property type="component" value="Unassembled WGS sequence"/>
</dbReference>
<accession>A0ABT0Y851</accession>
<proteinExistence type="predicted"/>
<sequence length="264" mass="29349">MQQVRRGDLLVTQSVEPNDGLRTVDQRSTYQLALVTSVTRERQLSRARRITGRNTDSIYLTAGTLAPSFWTILPAATLHVADAVAAITATRSRPGDVLLSPYTSPVELARDLAPWRRGDHDLGELRSAAYRFMQEDDDKRCARCGVTCRDRARVEFDSNDCPVAFCDPACPVGVAFLTDYPVGTQVQITQGFAAGATVTIDRVSDSFVNEPFRPQDPPEYVGRSYVVDLPHWGRRPMTEDIVRPVDEALIDQYAVHRPAPRSES</sequence>
<gene>
    <name evidence="1" type="ORF">LXN57_32070</name>
</gene>
<keyword evidence="2" id="KW-1185">Reference proteome</keyword>
<comment type="caution">
    <text evidence="1">The sequence shown here is derived from an EMBL/GenBank/DDBJ whole genome shotgun (WGS) entry which is preliminary data.</text>
</comment>
<evidence type="ECO:0000313" key="1">
    <source>
        <dbReference type="EMBL" id="MCM4082213.1"/>
    </source>
</evidence>
<organism evidence="1 2">
    <name type="scientific">Paractinoplanes hotanensis</name>
    <dbReference type="NCBI Taxonomy" id="2906497"/>
    <lineage>
        <taxon>Bacteria</taxon>
        <taxon>Bacillati</taxon>
        <taxon>Actinomycetota</taxon>
        <taxon>Actinomycetes</taxon>
        <taxon>Micromonosporales</taxon>
        <taxon>Micromonosporaceae</taxon>
        <taxon>Paractinoplanes</taxon>
    </lineage>
</organism>